<feature type="region of interest" description="Disordered" evidence="1">
    <location>
        <begin position="1"/>
        <end position="20"/>
    </location>
</feature>
<sequence length="73" mass="8804">MNWDDEYDHSQPKEEPDCPPCGDSGYIGRRNCPNCNPTRLQHLWWRLTWRIRSRARLIADRLRGRQYDSEAPF</sequence>
<dbReference type="EMBL" id="POUB01000074">
    <property type="protein sequence ID" value="PZF98522.1"/>
    <property type="molecule type" value="Genomic_DNA"/>
</dbReference>
<keyword evidence="3" id="KW-1185">Reference proteome</keyword>
<name>A0A2W2CJ39_9ACTN</name>
<accession>A0A2W2CJ39</accession>
<dbReference type="RefSeq" id="WP_111134513.1">
    <property type="nucleotide sequence ID" value="NZ_POUB01000074.1"/>
</dbReference>
<evidence type="ECO:0000313" key="3">
    <source>
        <dbReference type="Proteomes" id="UP000248749"/>
    </source>
</evidence>
<organism evidence="2 3">
    <name type="scientific">Micromonospora deserti</name>
    <dbReference type="NCBI Taxonomy" id="2070366"/>
    <lineage>
        <taxon>Bacteria</taxon>
        <taxon>Bacillati</taxon>
        <taxon>Actinomycetota</taxon>
        <taxon>Actinomycetes</taxon>
        <taxon>Micromonosporales</taxon>
        <taxon>Micromonosporaceae</taxon>
        <taxon>Micromonospora</taxon>
    </lineage>
</organism>
<protein>
    <submittedName>
        <fullName evidence="2">Uncharacterized protein</fullName>
    </submittedName>
</protein>
<gene>
    <name evidence="2" type="ORF">C1I99_13255</name>
</gene>
<comment type="caution">
    <text evidence="2">The sequence shown here is derived from an EMBL/GenBank/DDBJ whole genome shotgun (WGS) entry which is preliminary data.</text>
</comment>
<dbReference type="Proteomes" id="UP000248749">
    <property type="component" value="Unassembled WGS sequence"/>
</dbReference>
<evidence type="ECO:0000256" key="1">
    <source>
        <dbReference type="SAM" id="MobiDB-lite"/>
    </source>
</evidence>
<dbReference type="AlphaFoldDB" id="A0A2W2CJ39"/>
<reference evidence="2 3" key="1">
    <citation type="submission" date="2018-01" db="EMBL/GenBank/DDBJ databases">
        <title>Draft genome sequence of Salinispora sp. 13K206.</title>
        <authorList>
            <person name="Sahin N."/>
            <person name="Saygin H."/>
            <person name="Ay H."/>
        </authorList>
    </citation>
    <scope>NUCLEOTIDE SEQUENCE [LARGE SCALE GENOMIC DNA]</scope>
    <source>
        <strain evidence="2 3">13K206</strain>
    </source>
</reference>
<proteinExistence type="predicted"/>
<evidence type="ECO:0000313" key="2">
    <source>
        <dbReference type="EMBL" id="PZF98522.1"/>
    </source>
</evidence>